<evidence type="ECO:0000256" key="2">
    <source>
        <dbReference type="ARBA" id="ARBA00023315"/>
    </source>
</evidence>
<dbReference type="PANTHER" id="PTHR43420">
    <property type="entry name" value="ACETYLTRANSFERASE"/>
    <property type="match status" value="1"/>
</dbReference>
<dbReference type="InterPro" id="IPR016181">
    <property type="entry name" value="Acyl_CoA_acyltransferase"/>
</dbReference>
<dbReference type="Proteomes" id="UP000783287">
    <property type="component" value="Unassembled WGS sequence"/>
</dbReference>
<keyword evidence="1" id="KW-0808">Transferase</keyword>
<name>A0A955L4E2_9BACT</name>
<gene>
    <name evidence="4" type="ORF">KC909_00570</name>
</gene>
<accession>A0A955L4E2</accession>
<sequence length="155" mass="17766">MNIIKADISHKDLILEIADKFSDFANSLDDDYDGSLSTFSRDNSGPMLAEVLDRNLCAIFLAIDEGKAAAIVEIHKVPRIRKARYYGEIELMFVDEEYRGSGIAKEIMNKALEWGKEEDLECLRLYSGHQLNRAHAFYEKMGFVHAGRTYKYSYK</sequence>
<dbReference type="InterPro" id="IPR000182">
    <property type="entry name" value="GNAT_dom"/>
</dbReference>
<evidence type="ECO:0000313" key="4">
    <source>
        <dbReference type="EMBL" id="MCA9382834.1"/>
    </source>
</evidence>
<dbReference type="Pfam" id="PF00583">
    <property type="entry name" value="Acetyltransf_1"/>
    <property type="match status" value="1"/>
</dbReference>
<dbReference type="AlphaFoldDB" id="A0A955L4E2"/>
<proteinExistence type="predicted"/>
<dbReference type="EMBL" id="JAGQLK010000007">
    <property type="protein sequence ID" value="MCA9382834.1"/>
    <property type="molecule type" value="Genomic_DNA"/>
</dbReference>
<protein>
    <submittedName>
        <fullName evidence="4">GNAT family N-acetyltransferase</fullName>
    </submittedName>
</protein>
<reference evidence="4" key="2">
    <citation type="journal article" date="2021" name="Microbiome">
        <title>Successional dynamics and alternative stable states in a saline activated sludge microbial community over 9 years.</title>
        <authorList>
            <person name="Wang Y."/>
            <person name="Ye J."/>
            <person name="Ju F."/>
            <person name="Liu L."/>
            <person name="Boyd J.A."/>
            <person name="Deng Y."/>
            <person name="Parks D.H."/>
            <person name="Jiang X."/>
            <person name="Yin X."/>
            <person name="Woodcroft B.J."/>
            <person name="Tyson G.W."/>
            <person name="Hugenholtz P."/>
            <person name="Polz M.F."/>
            <person name="Zhang T."/>
        </authorList>
    </citation>
    <scope>NUCLEOTIDE SEQUENCE</scope>
    <source>
        <strain evidence="4">HKST-UBA14</strain>
    </source>
</reference>
<reference evidence="4" key="1">
    <citation type="submission" date="2020-04" db="EMBL/GenBank/DDBJ databases">
        <authorList>
            <person name="Zhang T."/>
        </authorList>
    </citation>
    <scope>NUCLEOTIDE SEQUENCE</scope>
    <source>
        <strain evidence="4">HKST-UBA14</strain>
    </source>
</reference>
<keyword evidence="2" id="KW-0012">Acyltransferase</keyword>
<dbReference type="PANTHER" id="PTHR43420:SF47">
    <property type="entry name" value="N-ACETYLTRANSFERASE DOMAIN-CONTAINING PROTEIN"/>
    <property type="match status" value="1"/>
</dbReference>
<evidence type="ECO:0000259" key="3">
    <source>
        <dbReference type="PROSITE" id="PS51186"/>
    </source>
</evidence>
<organism evidence="4 5">
    <name type="scientific">Candidatus Dojkabacteria bacterium</name>
    <dbReference type="NCBI Taxonomy" id="2099670"/>
    <lineage>
        <taxon>Bacteria</taxon>
        <taxon>Candidatus Dojkabacteria</taxon>
    </lineage>
</organism>
<dbReference type="InterPro" id="IPR050680">
    <property type="entry name" value="YpeA/RimI_acetyltransf"/>
</dbReference>
<dbReference type="PROSITE" id="PS51186">
    <property type="entry name" value="GNAT"/>
    <property type="match status" value="1"/>
</dbReference>
<dbReference type="CDD" id="cd04301">
    <property type="entry name" value="NAT_SF"/>
    <property type="match status" value="1"/>
</dbReference>
<dbReference type="Gene3D" id="3.40.630.30">
    <property type="match status" value="1"/>
</dbReference>
<comment type="caution">
    <text evidence="4">The sequence shown here is derived from an EMBL/GenBank/DDBJ whole genome shotgun (WGS) entry which is preliminary data.</text>
</comment>
<feature type="domain" description="N-acetyltransferase" evidence="3">
    <location>
        <begin position="1"/>
        <end position="155"/>
    </location>
</feature>
<dbReference type="SUPFAM" id="SSF55729">
    <property type="entry name" value="Acyl-CoA N-acyltransferases (Nat)"/>
    <property type="match status" value="1"/>
</dbReference>
<evidence type="ECO:0000256" key="1">
    <source>
        <dbReference type="ARBA" id="ARBA00022679"/>
    </source>
</evidence>
<dbReference type="GO" id="GO:0016747">
    <property type="term" value="F:acyltransferase activity, transferring groups other than amino-acyl groups"/>
    <property type="evidence" value="ECO:0007669"/>
    <property type="project" value="InterPro"/>
</dbReference>
<evidence type="ECO:0000313" key="5">
    <source>
        <dbReference type="Proteomes" id="UP000783287"/>
    </source>
</evidence>